<keyword evidence="1" id="KW-1133">Transmembrane helix</keyword>
<dbReference type="Proteomes" id="UP000716322">
    <property type="component" value="Unassembled WGS sequence"/>
</dbReference>
<keyword evidence="3" id="KW-0808">Transferase</keyword>
<dbReference type="RefSeq" id="WP_166859706.1">
    <property type="nucleotide sequence ID" value="NZ_JAAQOM010000008.1"/>
</dbReference>
<evidence type="ECO:0000313" key="4">
    <source>
        <dbReference type="Proteomes" id="UP000716322"/>
    </source>
</evidence>
<dbReference type="Pfam" id="PF01757">
    <property type="entry name" value="Acyl_transf_3"/>
    <property type="match status" value="1"/>
</dbReference>
<evidence type="ECO:0000259" key="2">
    <source>
        <dbReference type="Pfam" id="PF01757"/>
    </source>
</evidence>
<dbReference type="PANTHER" id="PTHR23028:SF131">
    <property type="entry name" value="BLR2367 PROTEIN"/>
    <property type="match status" value="1"/>
</dbReference>
<gene>
    <name evidence="3" type="ORF">HAV22_13995</name>
</gene>
<dbReference type="EMBL" id="JAAQOM010000008">
    <property type="protein sequence ID" value="NIA54747.1"/>
    <property type="molecule type" value="Genomic_DNA"/>
</dbReference>
<dbReference type="InterPro" id="IPR002656">
    <property type="entry name" value="Acyl_transf_3_dom"/>
</dbReference>
<dbReference type="InterPro" id="IPR050879">
    <property type="entry name" value="Acyltransferase_3"/>
</dbReference>
<keyword evidence="1" id="KW-0812">Transmembrane</keyword>
<dbReference type="PANTHER" id="PTHR23028">
    <property type="entry name" value="ACETYLTRANSFERASE"/>
    <property type="match status" value="1"/>
</dbReference>
<evidence type="ECO:0000256" key="1">
    <source>
        <dbReference type="SAM" id="Phobius"/>
    </source>
</evidence>
<organism evidence="3 4">
    <name type="scientific">Telluria antibiotica</name>
    <dbReference type="NCBI Taxonomy" id="2717319"/>
    <lineage>
        <taxon>Bacteria</taxon>
        <taxon>Pseudomonadati</taxon>
        <taxon>Pseudomonadota</taxon>
        <taxon>Betaproteobacteria</taxon>
        <taxon>Burkholderiales</taxon>
        <taxon>Oxalobacteraceae</taxon>
        <taxon>Telluria group</taxon>
        <taxon>Telluria</taxon>
    </lineage>
</organism>
<protein>
    <submittedName>
        <fullName evidence="3">Acyltransferase</fullName>
    </submittedName>
</protein>
<keyword evidence="1" id="KW-0472">Membrane</keyword>
<comment type="caution">
    <text evidence="3">The sequence shown here is derived from an EMBL/GenBank/DDBJ whole genome shotgun (WGS) entry which is preliminary data.</text>
</comment>
<keyword evidence="4" id="KW-1185">Reference proteome</keyword>
<accession>A0ABX0PCD5</accession>
<feature type="domain" description="Acyltransferase 3" evidence="2">
    <location>
        <begin position="38"/>
        <end position="124"/>
    </location>
</feature>
<sequence length="132" mass="14466">MRHLGRPDTLVWITSSTKSDTTQPHAVPTVRTDKLLTIEAARGIAALLVAFFHGSHVVELTQPGSGAPFGGFFSFGHAGAPFFFVLSGYIIHNIHHADLGRPGRLASFAWKRATRIYPLYLIVMGKRRPSTV</sequence>
<reference evidence="3 4" key="1">
    <citation type="submission" date="2020-03" db="EMBL/GenBank/DDBJ databases">
        <title>Genome sequence of strain Massilia sp. TW-1.</title>
        <authorList>
            <person name="Chaudhary D.K."/>
        </authorList>
    </citation>
    <scope>NUCLEOTIDE SEQUENCE [LARGE SCALE GENOMIC DNA]</scope>
    <source>
        <strain evidence="3 4">TW-1</strain>
    </source>
</reference>
<name>A0ABX0PCD5_9BURK</name>
<keyword evidence="3" id="KW-0012">Acyltransferase</keyword>
<evidence type="ECO:0000313" key="3">
    <source>
        <dbReference type="EMBL" id="NIA54747.1"/>
    </source>
</evidence>
<feature type="transmembrane region" description="Helical" evidence="1">
    <location>
        <begin position="70"/>
        <end position="91"/>
    </location>
</feature>
<proteinExistence type="predicted"/>
<feature type="transmembrane region" description="Helical" evidence="1">
    <location>
        <begin position="40"/>
        <end position="58"/>
    </location>
</feature>
<dbReference type="GO" id="GO:0016746">
    <property type="term" value="F:acyltransferase activity"/>
    <property type="evidence" value="ECO:0007669"/>
    <property type="project" value="UniProtKB-KW"/>
</dbReference>